<feature type="binding site" evidence="2">
    <location>
        <position position="45"/>
    </location>
    <ligand>
        <name>Mg(2+)</name>
        <dbReference type="ChEBI" id="CHEBI:18420"/>
        <label>1</label>
    </ligand>
</feature>
<keyword evidence="2 5" id="KW-0418">Kinase</keyword>
<dbReference type="PANTHER" id="PTHR30270:SF0">
    <property type="entry name" value="THIAMINE-MONOPHOSPHATE KINASE"/>
    <property type="match status" value="1"/>
</dbReference>
<comment type="catalytic activity">
    <reaction evidence="2">
        <text>thiamine phosphate + ATP = thiamine diphosphate + ADP</text>
        <dbReference type="Rhea" id="RHEA:15913"/>
        <dbReference type="ChEBI" id="CHEBI:30616"/>
        <dbReference type="ChEBI" id="CHEBI:37575"/>
        <dbReference type="ChEBI" id="CHEBI:58937"/>
        <dbReference type="ChEBI" id="CHEBI:456216"/>
        <dbReference type="EC" id="2.7.4.16"/>
    </reaction>
</comment>
<dbReference type="GO" id="GO:0005524">
    <property type="term" value="F:ATP binding"/>
    <property type="evidence" value="ECO:0007669"/>
    <property type="project" value="UniProtKB-UniRule"/>
</dbReference>
<evidence type="ECO:0000313" key="5">
    <source>
        <dbReference type="EMBL" id="HDD43401.1"/>
    </source>
</evidence>
<dbReference type="GO" id="GO:0009229">
    <property type="term" value="P:thiamine diphosphate biosynthetic process"/>
    <property type="evidence" value="ECO:0007669"/>
    <property type="project" value="UniProtKB-UniRule"/>
</dbReference>
<feature type="binding site" evidence="2">
    <location>
        <position position="30"/>
    </location>
    <ligand>
        <name>Mg(2+)</name>
        <dbReference type="ChEBI" id="CHEBI:18420"/>
        <label>4</label>
    </ligand>
</feature>
<keyword evidence="1 2" id="KW-0784">Thiamine biosynthesis</keyword>
<dbReference type="EMBL" id="DRBS01000036">
    <property type="protein sequence ID" value="HDD43401.1"/>
    <property type="molecule type" value="Genomic_DNA"/>
</dbReference>
<dbReference type="PANTHER" id="PTHR30270">
    <property type="entry name" value="THIAMINE-MONOPHOSPHATE KINASE"/>
    <property type="match status" value="1"/>
</dbReference>
<feature type="binding site" evidence="2">
    <location>
        <position position="147"/>
    </location>
    <ligand>
        <name>ATP</name>
        <dbReference type="ChEBI" id="CHEBI:30616"/>
    </ligand>
</feature>
<dbReference type="PIRSF" id="PIRSF005303">
    <property type="entry name" value="Thiam_monoph_kin"/>
    <property type="match status" value="1"/>
</dbReference>
<dbReference type="Gene3D" id="3.30.1330.10">
    <property type="entry name" value="PurM-like, N-terminal domain"/>
    <property type="match status" value="1"/>
</dbReference>
<feature type="binding site" evidence="2">
    <location>
        <position position="46"/>
    </location>
    <ligand>
        <name>Mg(2+)</name>
        <dbReference type="ChEBI" id="CHEBI:18420"/>
        <label>1</label>
    </ligand>
</feature>
<dbReference type="CDD" id="cd02194">
    <property type="entry name" value="ThiL"/>
    <property type="match status" value="1"/>
</dbReference>
<feature type="binding site" evidence="2">
    <location>
        <position position="30"/>
    </location>
    <ligand>
        <name>Mg(2+)</name>
        <dbReference type="ChEBI" id="CHEBI:18420"/>
        <label>3</label>
    </ligand>
</feature>
<organism evidence="5">
    <name type="scientific">Desulfofervidus auxilii</name>
    <dbReference type="NCBI Taxonomy" id="1621989"/>
    <lineage>
        <taxon>Bacteria</taxon>
        <taxon>Pseudomonadati</taxon>
        <taxon>Thermodesulfobacteriota</taxon>
        <taxon>Candidatus Desulfofervidia</taxon>
        <taxon>Candidatus Desulfofervidales</taxon>
        <taxon>Candidatus Desulfofervidaceae</taxon>
        <taxon>Candidatus Desulfofervidus</taxon>
    </lineage>
</organism>
<dbReference type="InterPro" id="IPR036676">
    <property type="entry name" value="PurM-like_C_sf"/>
</dbReference>
<protein>
    <recommendedName>
        <fullName evidence="2">Thiamine-monophosphate kinase</fullName>
        <shortName evidence="2">TMP kinase</shortName>
        <shortName evidence="2">Thiamine-phosphate kinase</shortName>
        <ecNumber evidence="2">2.7.4.16</ecNumber>
    </recommendedName>
</protein>
<feature type="domain" description="PurM-like C-terminal" evidence="4">
    <location>
        <begin position="151"/>
        <end position="305"/>
    </location>
</feature>
<dbReference type="Pfam" id="PF00586">
    <property type="entry name" value="AIRS"/>
    <property type="match status" value="1"/>
</dbReference>
<feature type="binding site" evidence="2">
    <location>
        <position position="46"/>
    </location>
    <ligand>
        <name>Mg(2+)</name>
        <dbReference type="ChEBI" id="CHEBI:18420"/>
        <label>2</label>
    </ligand>
</feature>
<keyword evidence="2" id="KW-0460">Magnesium</keyword>
<name>A0A7C0Y3H7_DESA2</name>
<keyword evidence="2 5" id="KW-0808">Transferase</keyword>
<keyword evidence="2" id="KW-0547">Nucleotide-binding</keyword>
<evidence type="ECO:0000259" key="3">
    <source>
        <dbReference type="Pfam" id="PF00586"/>
    </source>
</evidence>
<dbReference type="AlphaFoldDB" id="A0A7C0Y3H7"/>
<dbReference type="InterPro" id="IPR016188">
    <property type="entry name" value="PurM-like_N"/>
</dbReference>
<gene>
    <name evidence="2 5" type="primary">thiL</name>
    <name evidence="5" type="ORF">ENG63_00865</name>
</gene>
<keyword evidence="2" id="KW-0067">ATP-binding</keyword>
<dbReference type="GO" id="GO:0009228">
    <property type="term" value="P:thiamine biosynthetic process"/>
    <property type="evidence" value="ECO:0007669"/>
    <property type="project" value="UniProtKB-KW"/>
</dbReference>
<feature type="binding site" evidence="2">
    <location>
        <position position="214"/>
    </location>
    <ligand>
        <name>ATP</name>
        <dbReference type="ChEBI" id="CHEBI:30616"/>
    </ligand>
</feature>
<dbReference type="GO" id="GO:0000287">
    <property type="term" value="F:magnesium ion binding"/>
    <property type="evidence" value="ECO:0007669"/>
    <property type="project" value="UniProtKB-UniRule"/>
</dbReference>
<dbReference type="GO" id="GO:0009030">
    <property type="term" value="F:thiamine-phosphate kinase activity"/>
    <property type="evidence" value="ECO:0007669"/>
    <property type="project" value="UniProtKB-UniRule"/>
</dbReference>
<reference evidence="5" key="1">
    <citation type="journal article" date="2020" name="mSystems">
        <title>Genome- and Community-Level Interaction Insights into Carbon Utilization and Element Cycling Functions of Hydrothermarchaeota in Hydrothermal Sediment.</title>
        <authorList>
            <person name="Zhou Z."/>
            <person name="Liu Y."/>
            <person name="Xu W."/>
            <person name="Pan J."/>
            <person name="Luo Z.H."/>
            <person name="Li M."/>
        </authorList>
    </citation>
    <scope>NUCLEOTIDE SEQUENCE [LARGE SCALE GENOMIC DNA]</scope>
    <source>
        <strain evidence="5">HyVt-233</strain>
    </source>
</reference>
<dbReference type="InterPro" id="IPR010918">
    <property type="entry name" value="PurM-like_C_dom"/>
</dbReference>
<comment type="function">
    <text evidence="2">Catalyzes the ATP-dependent phosphorylation of thiamine-monophosphate (TMP) to form thiamine-pyrophosphate (TPP), the active form of vitamin B1.</text>
</comment>
<dbReference type="InterPro" id="IPR006283">
    <property type="entry name" value="ThiL-like"/>
</dbReference>
<feature type="binding site" evidence="2">
    <location>
        <begin position="122"/>
        <end position="123"/>
    </location>
    <ligand>
        <name>ATP</name>
        <dbReference type="ChEBI" id="CHEBI:30616"/>
    </ligand>
</feature>
<comment type="caution">
    <text evidence="5">The sequence shown here is derived from an EMBL/GenBank/DDBJ whole genome shotgun (WGS) entry which is preliminary data.</text>
</comment>
<dbReference type="NCBIfam" id="TIGR01379">
    <property type="entry name" value="thiL"/>
    <property type="match status" value="1"/>
</dbReference>
<feature type="binding site" evidence="2">
    <location>
        <position position="215"/>
    </location>
    <ligand>
        <name>Mg(2+)</name>
        <dbReference type="ChEBI" id="CHEBI:18420"/>
        <label>5</label>
    </ligand>
</feature>
<dbReference type="SUPFAM" id="SSF56042">
    <property type="entry name" value="PurM C-terminal domain-like"/>
    <property type="match status" value="1"/>
</dbReference>
<comment type="caution">
    <text evidence="2">Lacks conserved residue(s) required for the propagation of feature annotation.</text>
</comment>
<evidence type="ECO:0000256" key="1">
    <source>
        <dbReference type="ARBA" id="ARBA00022977"/>
    </source>
</evidence>
<dbReference type="SUPFAM" id="SSF55326">
    <property type="entry name" value="PurM N-terminal domain-like"/>
    <property type="match status" value="1"/>
</dbReference>
<proteinExistence type="inferred from homology"/>
<feature type="binding site" evidence="2">
    <location>
        <position position="75"/>
    </location>
    <ligand>
        <name>Mg(2+)</name>
        <dbReference type="ChEBI" id="CHEBI:18420"/>
        <label>4</label>
    </ligand>
</feature>
<dbReference type="Pfam" id="PF02769">
    <property type="entry name" value="AIRS_C"/>
    <property type="match status" value="1"/>
</dbReference>
<feature type="binding site" evidence="2">
    <location>
        <position position="321"/>
    </location>
    <ligand>
        <name>substrate</name>
    </ligand>
</feature>
<comment type="similarity">
    <text evidence="2">Belongs to the thiamine-monophosphate kinase family.</text>
</comment>
<dbReference type="UniPathway" id="UPA00060">
    <property type="reaction ID" value="UER00142"/>
</dbReference>
<feature type="binding site" evidence="2">
    <location>
        <position position="75"/>
    </location>
    <ligand>
        <name>Mg(2+)</name>
        <dbReference type="ChEBI" id="CHEBI:18420"/>
        <label>3</label>
    </ligand>
</feature>
<accession>A0A7C0Y3H7</accession>
<sequence>MKEKNIIELFKIITKDLTIPSFVKKGIGEDAAVLEIGGSYYLITTDLLIEDTHFKQKWISPFALGYKALAVNLSDIAAMGGKPECFIISIGIPKDFSSKDIDELIKGLKTIAQKYQVFLIGGDTVRAEKIVINITVLGKTEKKPFFRSGAKVGDIILVSRFLGDAAAGLAILENNLNQKDFLSLINAHLFPEPEVDLGLYLAETQLVHAAIDISDGIASDLMWICEESNVGAKIYKTKIPISSICKKAAHKLNKNPLEWALSGGEDYALLFTIPPNALKQIKEGIWKKFKREVFVIGEITEGNKVLLVSEKKIIDISGKGFSHF</sequence>
<feature type="binding site" evidence="2">
    <location>
        <position position="123"/>
    </location>
    <ligand>
        <name>Mg(2+)</name>
        <dbReference type="ChEBI" id="CHEBI:18420"/>
        <label>1</label>
    </ligand>
</feature>
<dbReference type="Proteomes" id="UP000886289">
    <property type="component" value="Unassembled WGS sequence"/>
</dbReference>
<feature type="binding site" evidence="2">
    <location>
        <position position="212"/>
    </location>
    <ligand>
        <name>Mg(2+)</name>
        <dbReference type="ChEBI" id="CHEBI:18420"/>
        <label>3</label>
    </ligand>
</feature>
<dbReference type="HAMAP" id="MF_02128">
    <property type="entry name" value="TMP_kinase"/>
    <property type="match status" value="1"/>
</dbReference>
<dbReference type="InterPro" id="IPR036921">
    <property type="entry name" value="PurM-like_N_sf"/>
</dbReference>
<feature type="binding site" evidence="2">
    <location>
        <position position="265"/>
    </location>
    <ligand>
        <name>substrate</name>
    </ligand>
</feature>
<evidence type="ECO:0000256" key="2">
    <source>
        <dbReference type="HAMAP-Rule" id="MF_02128"/>
    </source>
</evidence>
<feature type="binding site" evidence="2">
    <location>
        <position position="53"/>
    </location>
    <ligand>
        <name>substrate</name>
    </ligand>
</feature>
<dbReference type="EC" id="2.7.4.16" evidence="2"/>
<dbReference type="Gene3D" id="3.90.650.10">
    <property type="entry name" value="PurM-like C-terminal domain"/>
    <property type="match status" value="1"/>
</dbReference>
<keyword evidence="2" id="KW-0479">Metal-binding</keyword>
<comment type="pathway">
    <text evidence="2">Cofactor biosynthesis; thiamine diphosphate biosynthesis; thiamine diphosphate from thiamine phosphate: step 1/1.</text>
</comment>
<feature type="domain" description="PurM-like N-terminal" evidence="3">
    <location>
        <begin position="28"/>
        <end position="139"/>
    </location>
</feature>
<comment type="miscellaneous">
    <text evidence="2">Reaction mechanism of ThiL seems to utilize a direct, inline transfer of the gamma-phosphate of ATP to TMP rather than a phosphorylated enzyme intermediate.</text>
</comment>
<feature type="binding site" evidence="2">
    <location>
        <position position="75"/>
    </location>
    <ligand>
        <name>Mg(2+)</name>
        <dbReference type="ChEBI" id="CHEBI:18420"/>
        <label>2</label>
    </ligand>
</feature>
<evidence type="ECO:0000259" key="4">
    <source>
        <dbReference type="Pfam" id="PF02769"/>
    </source>
</evidence>
<feature type="binding site" evidence="2">
    <location>
        <position position="44"/>
    </location>
    <ligand>
        <name>Mg(2+)</name>
        <dbReference type="ChEBI" id="CHEBI:18420"/>
        <label>4</label>
    </ligand>
</feature>